<dbReference type="AlphaFoldDB" id="A0A0S7BUR7"/>
<dbReference type="Proteomes" id="UP000053370">
    <property type="component" value="Unassembled WGS sequence"/>
</dbReference>
<dbReference type="Pfam" id="PF00076">
    <property type="entry name" value="RRM_1"/>
    <property type="match status" value="1"/>
</dbReference>
<dbReference type="InterPro" id="IPR035979">
    <property type="entry name" value="RBD_domain_sf"/>
</dbReference>
<dbReference type="InterPro" id="IPR000504">
    <property type="entry name" value="RRM_dom"/>
</dbReference>
<dbReference type="PANTHER" id="PTHR48025:SF1">
    <property type="entry name" value="RRM DOMAIN-CONTAINING PROTEIN"/>
    <property type="match status" value="1"/>
</dbReference>
<proteinExistence type="predicted"/>
<dbReference type="SMART" id="SM00360">
    <property type="entry name" value="RRM"/>
    <property type="match status" value="1"/>
</dbReference>
<evidence type="ECO:0000256" key="1">
    <source>
        <dbReference type="ARBA" id="ARBA00022737"/>
    </source>
</evidence>
<dbReference type="RefSeq" id="WP_062279358.1">
    <property type="nucleotide sequence ID" value="NZ_DF968181.1"/>
</dbReference>
<organism evidence="4">
    <name type="scientific">Flexilinea flocculi</name>
    <dbReference type="NCBI Taxonomy" id="1678840"/>
    <lineage>
        <taxon>Bacteria</taxon>
        <taxon>Bacillati</taxon>
        <taxon>Chloroflexota</taxon>
        <taxon>Anaerolineae</taxon>
        <taxon>Anaerolineales</taxon>
        <taxon>Anaerolineaceae</taxon>
        <taxon>Flexilinea</taxon>
    </lineage>
</organism>
<dbReference type="PANTHER" id="PTHR48025">
    <property type="entry name" value="OS02G0815200 PROTEIN"/>
    <property type="match status" value="1"/>
</dbReference>
<evidence type="ECO:0000313" key="4">
    <source>
        <dbReference type="EMBL" id="GAP40243.1"/>
    </source>
</evidence>
<dbReference type="CDD" id="cd21608">
    <property type="entry name" value="RRM2_NsCP33_like"/>
    <property type="match status" value="1"/>
</dbReference>
<dbReference type="STRING" id="1678840.ATC1_13210"/>
<evidence type="ECO:0000313" key="5">
    <source>
        <dbReference type="Proteomes" id="UP000053370"/>
    </source>
</evidence>
<dbReference type="GO" id="GO:0003729">
    <property type="term" value="F:mRNA binding"/>
    <property type="evidence" value="ECO:0007669"/>
    <property type="project" value="TreeGrafter"/>
</dbReference>
<keyword evidence="2" id="KW-0694">RNA-binding</keyword>
<evidence type="ECO:0000259" key="3">
    <source>
        <dbReference type="PROSITE" id="PS50102"/>
    </source>
</evidence>
<dbReference type="InterPro" id="IPR012677">
    <property type="entry name" value="Nucleotide-bd_a/b_plait_sf"/>
</dbReference>
<protein>
    <submittedName>
        <fullName evidence="4">RNA recognition motif</fullName>
    </submittedName>
</protein>
<dbReference type="PATRIC" id="fig|1678840.3.peg.1457"/>
<dbReference type="InterPro" id="IPR050502">
    <property type="entry name" value="Euk_RNA-bind_prot"/>
</dbReference>
<sequence>MEPKLYVGNLSFSTTEQDLRTLFSQAGTIKSVDVIVDHQTGRSKGFAFVTMNSQEEAEKAIQMFNGKELNTRTLKVNIAQPKEEKPRTFNRRPNRY</sequence>
<dbReference type="Gene3D" id="3.30.70.330">
    <property type="match status" value="1"/>
</dbReference>
<keyword evidence="5" id="KW-1185">Reference proteome</keyword>
<accession>A0A0S7BUR7</accession>
<dbReference type="PROSITE" id="PS50102">
    <property type="entry name" value="RRM"/>
    <property type="match status" value="1"/>
</dbReference>
<dbReference type="SUPFAM" id="SSF54928">
    <property type="entry name" value="RNA-binding domain, RBD"/>
    <property type="match status" value="1"/>
</dbReference>
<dbReference type="EMBL" id="DF968181">
    <property type="protein sequence ID" value="GAP40243.1"/>
    <property type="molecule type" value="Genomic_DNA"/>
</dbReference>
<reference evidence="4" key="1">
    <citation type="journal article" date="2015" name="Genome Announc.">
        <title>Draft Genome Sequence of Anaerolineae Strain TC1, a Novel Isolate from a Methanogenic Wastewater Treatment System.</title>
        <authorList>
            <person name="Matsuura N."/>
            <person name="Tourlousse D.M."/>
            <person name="Sun L."/>
            <person name="Toyonaga M."/>
            <person name="Kuroda K."/>
            <person name="Ohashi A."/>
            <person name="Cruz R."/>
            <person name="Yamaguchi T."/>
            <person name="Sekiguchi Y."/>
        </authorList>
    </citation>
    <scope>NUCLEOTIDE SEQUENCE [LARGE SCALE GENOMIC DNA]</scope>
    <source>
        <strain evidence="4">TC1</strain>
    </source>
</reference>
<gene>
    <name evidence="4" type="ORF">ATC1_13210</name>
</gene>
<evidence type="ECO:0000256" key="2">
    <source>
        <dbReference type="ARBA" id="ARBA00022884"/>
    </source>
</evidence>
<name>A0A0S7BUR7_9CHLR</name>
<dbReference type="InterPro" id="IPR048289">
    <property type="entry name" value="RRM2_NsCP33-like"/>
</dbReference>
<keyword evidence="1" id="KW-0677">Repeat</keyword>
<feature type="domain" description="RRM" evidence="3">
    <location>
        <begin position="3"/>
        <end position="81"/>
    </location>
</feature>
<dbReference type="OrthoDB" id="9798855at2"/>